<dbReference type="EMBL" id="CAJOBO010004148">
    <property type="protein sequence ID" value="CAF4513382.1"/>
    <property type="molecule type" value="Genomic_DNA"/>
</dbReference>
<dbReference type="EMBL" id="CAJNYU010004577">
    <property type="protein sequence ID" value="CAF3771652.1"/>
    <property type="molecule type" value="Genomic_DNA"/>
</dbReference>
<dbReference type="Proteomes" id="UP000663825">
    <property type="component" value="Unassembled WGS sequence"/>
</dbReference>
<comment type="caution">
    <text evidence="5">The sequence shown here is derived from an EMBL/GenBank/DDBJ whole genome shotgun (WGS) entry which is preliminary data.</text>
</comment>
<evidence type="ECO:0000313" key="10">
    <source>
        <dbReference type="Proteomes" id="UP000663869"/>
    </source>
</evidence>
<evidence type="ECO:0000256" key="1">
    <source>
        <dbReference type="SAM" id="MobiDB-lite"/>
    </source>
</evidence>
<dbReference type="Proteomes" id="UP000663833">
    <property type="component" value="Unassembled WGS sequence"/>
</dbReference>
<dbReference type="OrthoDB" id="10051765at2759"/>
<feature type="compositionally biased region" description="Basic residues" evidence="1">
    <location>
        <begin position="86"/>
        <end position="96"/>
    </location>
</feature>
<evidence type="ECO:0000313" key="4">
    <source>
        <dbReference type="EMBL" id="CAF3650203.1"/>
    </source>
</evidence>
<evidence type="ECO:0000313" key="8">
    <source>
        <dbReference type="EMBL" id="CAF4655725.1"/>
    </source>
</evidence>
<proteinExistence type="predicted"/>
<dbReference type="EMBL" id="CAJOBP010001471">
    <property type="protein sequence ID" value="CAF4287012.1"/>
    <property type="molecule type" value="Genomic_DNA"/>
</dbReference>
<evidence type="ECO:0000313" key="9">
    <source>
        <dbReference type="EMBL" id="CAF4845913.1"/>
    </source>
</evidence>
<dbReference type="Proteomes" id="UP000663848">
    <property type="component" value="Unassembled WGS sequence"/>
</dbReference>
<evidence type="ECO:0000313" key="2">
    <source>
        <dbReference type="EMBL" id="CAF3159601.1"/>
    </source>
</evidence>
<feature type="compositionally biased region" description="Basic and acidic residues" evidence="1">
    <location>
        <begin position="65"/>
        <end position="85"/>
    </location>
</feature>
<gene>
    <name evidence="5" type="ORF">FME351_LOCUS31988</name>
    <name evidence="3" type="ORF">GRG538_LOCUS17406</name>
    <name evidence="7" type="ORF">HFQ381_LOCUS28629</name>
    <name evidence="4" type="ORF">LUA448_LOCUS32928</name>
    <name evidence="9" type="ORF">QYT958_LOCUS26794</name>
    <name evidence="2" type="ORF">TIS948_LOCUS10175</name>
    <name evidence="8" type="ORF">TSG867_LOCUS31043</name>
    <name evidence="6" type="ORF">UJA718_LOCUS11762</name>
</gene>
<feature type="compositionally biased region" description="Basic and acidic residues" evidence="1">
    <location>
        <begin position="44"/>
        <end position="58"/>
    </location>
</feature>
<dbReference type="EMBL" id="CAJOBR010006532">
    <property type="protein sequence ID" value="CAF4845913.1"/>
    <property type="molecule type" value="Genomic_DNA"/>
</dbReference>
<dbReference type="EMBL" id="CAJOBQ010005420">
    <property type="protein sequence ID" value="CAF4655725.1"/>
    <property type="molecule type" value="Genomic_DNA"/>
</dbReference>
<accession>A0A818ZMR6</accession>
<dbReference type="Proteomes" id="UP000663869">
    <property type="component" value="Unassembled WGS sequence"/>
</dbReference>
<dbReference type="Proteomes" id="UP000663873">
    <property type="component" value="Unassembled WGS sequence"/>
</dbReference>
<organism evidence="5 10">
    <name type="scientific">Rotaria socialis</name>
    <dbReference type="NCBI Taxonomy" id="392032"/>
    <lineage>
        <taxon>Eukaryota</taxon>
        <taxon>Metazoa</taxon>
        <taxon>Spiralia</taxon>
        <taxon>Gnathifera</taxon>
        <taxon>Rotifera</taxon>
        <taxon>Eurotatoria</taxon>
        <taxon>Bdelloidea</taxon>
        <taxon>Philodinida</taxon>
        <taxon>Philodinidae</taxon>
        <taxon>Rotaria</taxon>
    </lineage>
</organism>
<evidence type="ECO:0000313" key="6">
    <source>
        <dbReference type="EMBL" id="CAF4287012.1"/>
    </source>
</evidence>
<evidence type="ECO:0000313" key="7">
    <source>
        <dbReference type="EMBL" id="CAF4513382.1"/>
    </source>
</evidence>
<dbReference type="EMBL" id="CAJNYD010004947">
    <property type="protein sequence ID" value="CAF3650203.1"/>
    <property type="molecule type" value="Genomic_DNA"/>
</dbReference>
<dbReference type="Proteomes" id="UP000663862">
    <property type="component" value="Unassembled WGS sequence"/>
</dbReference>
<dbReference type="Proteomes" id="UP000663851">
    <property type="component" value="Unassembled WGS sequence"/>
</dbReference>
<feature type="region of interest" description="Disordered" evidence="1">
    <location>
        <begin position="39"/>
        <end position="96"/>
    </location>
</feature>
<dbReference type="EMBL" id="CAJNXB010001363">
    <property type="protein sequence ID" value="CAF3159601.1"/>
    <property type="molecule type" value="Genomic_DNA"/>
</dbReference>
<dbReference type="AlphaFoldDB" id="A0A818ZMR6"/>
<evidence type="ECO:0000313" key="11">
    <source>
        <dbReference type="Proteomes" id="UP000663873"/>
    </source>
</evidence>
<dbReference type="EMBL" id="CAJNYT010002869">
    <property type="protein sequence ID" value="CAF3497858.1"/>
    <property type="molecule type" value="Genomic_DNA"/>
</dbReference>
<name>A0A818ZMR6_9BILA</name>
<reference evidence="5" key="1">
    <citation type="submission" date="2021-02" db="EMBL/GenBank/DDBJ databases">
        <authorList>
            <person name="Nowell W R."/>
        </authorList>
    </citation>
    <scope>NUCLEOTIDE SEQUENCE</scope>
</reference>
<sequence>MERSDLTGVLSISIVGSANNGQTANSIFSGEPQSKTCLRGKLLRRSERIRERRAKEPSMGRQKRFSADTERDRKSRKLENKEGSKNRKKRDALRHRSRRERVESFLHVEMDRAIVSYGYLGRMDSKCRHCGALHFKCEIASGRKDEYKQCYHCGSVELPSLLPYPDEMKVLLQDADVDDRNFREHVRNYNSALAFASLAAQIVAPTTR</sequence>
<evidence type="ECO:0000313" key="5">
    <source>
        <dbReference type="EMBL" id="CAF3771652.1"/>
    </source>
</evidence>
<evidence type="ECO:0000313" key="3">
    <source>
        <dbReference type="EMBL" id="CAF3497858.1"/>
    </source>
</evidence>
<dbReference type="Proteomes" id="UP000663872">
    <property type="component" value="Unassembled WGS sequence"/>
</dbReference>
<keyword evidence="11" id="KW-1185">Reference proteome</keyword>
<protein>
    <submittedName>
        <fullName evidence="5">Uncharacterized protein</fullName>
    </submittedName>
</protein>